<sequence>MSVPILCRVQALYPFKSNDPSSLCFNQDDQIDVLNKLPSGWWDGLCNDTRGWFPSNYVKLIEDIQPESDDEVTPPPPKNEYRLSLAYGNNASSPQDEQKNNWIVQRTEDGTGFYYYNPITGEMKFNKDDEINIPEEETASILLMDSESESDHRSTIDIPWSDGSTLLSIEEKPQWIHRVTPIQQLKCESFPPQRSPSRRPSVRKLPSFGDDEPLSWNKLSGNIAIAIHQLTTAAKNGLDHLYYPCSIAIVNSIRYMLIASSTIDKDSGHIKSNGTLRSHHRAMMASMSKLTLSAQTYHSSFTNEDGTVSKIMTESTELLLMIRNFINTCQDLNLTLTHTDPQWIQKQENSFRKPSTHQRYSLQINLAENLETMGTCIQDSAETIIKCIASSNTHDHVSLAALLFTHFRNLSNQTGLFLGYLDETDFSSVQGELEMKDLSMGKQALSDSLGLLFFKLQALTNEDTSGFECCLRETEEAAGSLFEPIELICASVLRLANKNRSRSNSNASFLHTELAVVKPTTLAVMEESVIEEDEEEDSDLDTEDNSVEAIKLTDRHHSEVTPNTMAIAPPMQRSHTTPPSKQNSSSKIKKFFGDDAPLAAVAAAKPMVNDRPAFLQYDYGANELVFNMEGNVKGGTLPALVERLTLHDYLDMNFINTFLLTYRSFCSSVDLLNLLESRYNLQCPAGLTEEEATIWEEKKLKLVRLRVFNVLKNWLELYYNEDDSILLDRLLDFTHTHIKVTLKFSNGQLESLIQRRRDANMMDNGGLKKMILTLPDPPEPILPRNRRRFKLLDIDTLEMARQLTIMDFKLYSAIKPIECLDKAWSSQEDDQAAENIRASIEYCNQVTSWVSDIILSQHDIKKRSVLIKYWVQVAEKCRILNNFNTCMAILSAFDNSSVGRLKRTWEVVGARTNQILQQIRKLMGANRNFTEYRAIIHSINPPCIPFLGIYLQDLTFIEDGNANELKKSKELINFAKRAKTAEVIREIQQYQSSLYQLKPVDDLQEFIKSNLKSTRDEEQLYKESLKLEPRENEALLRTLEIPTVFRKNGPNVTRKHKPVIKKEPQLPVRTSARIRGEAPSISKREIEDTEAAAEQVKRLKTIDSLSSEDQKKVLGLLQKALVPNTEPAQQVKQEEDDQGRTPDQLLSHQLAELQIRHTWTTVKVTPGRINGCLFHPSDSKLLGCAIDVEGHLGLWDIKNQDEEGEPIVYQYKPHTRTATDMHFNPADASKLMTSSYDGLIRTFDMNKAEFINWSVSDSYSLTSFDISQDGNQVWFSTSDGEIGVHDTRSKQDVTVFTAKEKKVGCIHLNPVHTHLLAGGSNDRSVSIWDNRMWSEQPKPLHTLQHGYSATSCYWSPLGDILATTSYDDYIRLFSLNKENNEMELKSAIGHNNHTGRWNTNKLNGLKIQHIMIGNMKQPIDIYSGETGKEIIQLYDQDHITAIPSVNQFHPNTKQATILAGNASGRMVCWD</sequence>
<dbReference type="Gene3D" id="1.20.870.10">
    <property type="entry name" value="Son of sevenless (SoS) protein Chain: S domain 1"/>
    <property type="match status" value="1"/>
</dbReference>
<gene>
    <name evidence="10" type="ORF">INT48_008213</name>
</gene>
<dbReference type="SUPFAM" id="SSF50978">
    <property type="entry name" value="WD40 repeat-like"/>
    <property type="match status" value="1"/>
</dbReference>
<dbReference type="Pfam" id="PF00618">
    <property type="entry name" value="RasGEF_N"/>
    <property type="match status" value="1"/>
</dbReference>
<dbReference type="InterPro" id="IPR019804">
    <property type="entry name" value="Ras_G-nucl-exch_fac_CS"/>
</dbReference>
<dbReference type="PROSITE" id="PS50082">
    <property type="entry name" value="WD_REPEATS_2"/>
    <property type="match status" value="1"/>
</dbReference>
<dbReference type="SMART" id="SM00229">
    <property type="entry name" value="RasGEFN"/>
    <property type="match status" value="1"/>
</dbReference>
<dbReference type="InterPro" id="IPR000651">
    <property type="entry name" value="Ras-like_Gua-exchang_fac_N"/>
</dbReference>
<feature type="domain" description="SH3" evidence="7">
    <location>
        <begin position="4"/>
        <end position="63"/>
    </location>
</feature>
<evidence type="ECO:0000313" key="11">
    <source>
        <dbReference type="Proteomes" id="UP000613177"/>
    </source>
</evidence>
<dbReference type="PANTHER" id="PTHR23113">
    <property type="entry name" value="GUANINE NUCLEOTIDE EXCHANGE FACTOR"/>
    <property type="match status" value="1"/>
</dbReference>
<dbReference type="CDD" id="cd06224">
    <property type="entry name" value="REM"/>
    <property type="match status" value="1"/>
</dbReference>
<dbReference type="InterPro" id="IPR056685">
    <property type="entry name" value="DUF7783"/>
</dbReference>
<name>A0A8H7VWL0_9FUNG</name>
<dbReference type="SMART" id="SM00326">
    <property type="entry name" value="SH3"/>
    <property type="match status" value="1"/>
</dbReference>
<keyword evidence="2 3" id="KW-0344">Guanine-nucleotide releasing factor</keyword>
<feature type="domain" description="Ras-GEF" evidence="8">
    <location>
        <begin position="795"/>
        <end position="1030"/>
    </location>
</feature>
<evidence type="ECO:0000259" key="9">
    <source>
        <dbReference type="PROSITE" id="PS50212"/>
    </source>
</evidence>
<dbReference type="EMBL" id="JAEPRE010000025">
    <property type="protein sequence ID" value="KAG2235910.1"/>
    <property type="molecule type" value="Genomic_DNA"/>
</dbReference>
<evidence type="ECO:0000256" key="1">
    <source>
        <dbReference type="ARBA" id="ARBA00022443"/>
    </source>
</evidence>
<dbReference type="Pfam" id="PF00400">
    <property type="entry name" value="WD40"/>
    <property type="match status" value="2"/>
</dbReference>
<dbReference type="InterPro" id="IPR001452">
    <property type="entry name" value="SH3_domain"/>
</dbReference>
<dbReference type="Pfam" id="PF25006">
    <property type="entry name" value="DUF7783"/>
    <property type="match status" value="1"/>
</dbReference>
<keyword evidence="1 4" id="KW-0728">SH3 domain</keyword>
<protein>
    <submittedName>
        <fullName evidence="10">Uncharacterized protein</fullName>
    </submittedName>
</protein>
<dbReference type="InterPro" id="IPR001895">
    <property type="entry name" value="RASGEF_cat_dom"/>
</dbReference>
<dbReference type="SUPFAM" id="SSF48366">
    <property type="entry name" value="Ras GEF"/>
    <property type="match status" value="1"/>
</dbReference>
<dbReference type="PROSITE" id="PS00720">
    <property type="entry name" value="RASGEF"/>
    <property type="match status" value="1"/>
</dbReference>
<dbReference type="GO" id="GO:0005085">
    <property type="term" value="F:guanyl-nucleotide exchange factor activity"/>
    <property type="evidence" value="ECO:0007669"/>
    <property type="project" value="UniProtKB-KW"/>
</dbReference>
<evidence type="ECO:0000256" key="4">
    <source>
        <dbReference type="PROSITE-ProRule" id="PRU00192"/>
    </source>
</evidence>
<dbReference type="SMART" id="SM00147">
    <property type="entry name" value="RasGEF"/>
    <property type="match status" value="1"/>
</dbReference>
<evidence type="ECO:0000256" key="5">
    <source>
        <dbReference type="PROSITE-ProRule" id="PRU00221"/>
    </source>
</evidence>
<reference evidence="10" key="1">
    <citation type="submission" date="2021-01" db="EMBL/GenBank/DDBJ databases">
        <title>Metabolic potential, ecology and presence of endohyphal bacteria is reflected in genomic diversity of Mucoromycotina.</title>
        <authorList>
            <person name="Muszewska A."/>
            <person name="Okrasinska A."/>
            <person name="Steczkiewicz K."/>
            <person name="Drgas O."/>
            <person name="Orlowska M."/>
            <person name="Perlinska-Lenart U."/>
            <person name="Aleksandrzak-Piekarczyk T."/>
            <person name="Szatraj K."/>
            <person name="Zielenkiewicz U."/>
            <person name="Pilsyk S."/>
            <person name="Malc E."/>
            <person name="Mieczkowski P."/>
            <person name="Kruszewska J.S."/>
            <person name="Biernat P."/>
            <person name="Pawlowska J."/>
        </authorList>
    </citation>
    <scope>NUCLEOTIDE SEQUENCE</scope>
    <source>
        <strain evidence="10">WA0000018081</strain>
    </source>
</reference>
<dbReference type="SUPFAM" id="SSF50044">
    <property type="entry name" value="SH3-domain"/>
    <property type="match status" value="1"/>
</dbReference>
<dbReference type="Pfam" id="PF00018">
    <property type="entry name" value="SH3_1"/>
    <property type="match status" value="1"/>
</dbReference>
<dbReference type="InterPro" id="IPR036322">
    <property type="entry name" value="WD40_repeat_dom_sf"/>
</dbReference>
<feature type="region of interest" description="Disordered" evidence="6">
    <location>
        <begin position="568"/>
        <end position="588"/>
    </location>
</feature>
<dbReference type="Pfam" id="PF00617">
    <property type="entry name" value="RasGEF"/>
    <property type="match status" value="1"/>
</dbReference>
<dbReference type="SMART" id="SM00320">
    <property type="entry name" value="WD40"/>
    <property type="match status" value="5"/>
</dbReference>
<dbReference type="GO" id="GO:0007265">
    <property type="term" value="P:Ras protein signal transduction"/>
    <property type="evidence" value="ECO:0007669"/>
    <property type="project" value="TreeGrafter"/>
</dbReference>
<dbReference type="GO" id="GO:0005886">
    <property type="term" value="C:plasma membrane"/>
    <property type="evidence" value="ECO:0007669"/>
    <property type="project" value="TreeGrafter"/>
</dbReference>
<organism evidence="10 11">
    <name type="scientific">Thamnidium elegans</name>
    <dbReference type="NCBI Taxonomy" id="101142"/>
    <lineage>
        <taxon>Eukaryota</taxon>
        <taxon>Fungi</taxon>
        <taxon>Fungi incertae sedis</taxon>
        <taxon>Mucoromycota</taxon>
        <taxon>Mucoromycotina</taxon>
        <taxon>Mucoromycetes</taxon>
        <taxon>Mucorales</taxon>
        <taxon>Mucorineae</taxon>
        <taxon>Mucoraceae</taxon>
        <taxon>Thamnidium</taxon>
    </lineage>
</organism>
<dbReference type="PROSITE" id="PS50212">
    <property type="entry name" value="RASGEF_NTER"/>
    <property type="match status" value="1"/>
</dbReference>
<feature type="region of interest" description="Disordered" evidence="6">
    <location>
        <begin position="188"/>
        <end position="207"/>
    </location>
</feature>
<dbReference type="InterPro" id="IPR023578">
    <property type="entry name" value="Ras_GEF_dom_sf"/>
</dbReference>
<feature type="domain" description="N-terminal Ras-GEF" evidence="9">
    <location>
        <begin position="628"/>
        <end position="757"/>
    </location>
</feature>
<evidence type="ECO:0000259" key="7">
    <source>
        <dbReference type="PROSITE" id="PS50002"/>
    </source>
</evidence>
<feature type="repeat" description="WD" evidence="5">
    <location>
        <begin position="1296"/>
        <end position="1329"/>
    </location>
</feature>
<dbReference type="Gene3D" id="2.130.10.10">
    <property type="entry name" value="YVTN repeat-like/Quinoprotein amine dehydrogenase"/>
    <property type="match status" value="1"/>
</dbReference>
<dbReference type="InterPro" id="IPR015943">
    <property type="entry name" value="WD40/YVTN_repeat-like_dom_sf"/>
</dbReference>
<keyword evidence="5" id="KW-0853">WD repeat</keyword>
<evidence type="ECO:0000256" key="2">
    <source>
        <dbReference type="ARBA" id="ARBA00022658"/>
    </source>
</evidence>
<dbReference type="Proteomes" id="UP000613177">
    <property type="component" value="Unassembled WGS sequence"/>
</dbReference>
<dbReference type="InterPro" id="IPR001680">
    <property type="entry name" value="WD40_rpt"/>
</dbReference>
<dbReference type="PROSITE" id="PS50002">
    <property type="entry name" value="SH3"/>
    <property type="match status" value="1"/>
</dbReference>
<dbReference type="Gene3D" id="2.30.30.40">
    <property type="entry name" value="SH3 Domains"/>
    <property type="match status" value="1"/>
</dbReference>
<evidence type="ECO:0000259" key="8">
    <source>
        <dbReference type="PROSITE" id="PS50009"/>
    </source>
</evidence>
<proteinExistence type="predicted"/>
<dbReference type="InterPro" id="IPR008937">
    <property type="entry name" value="Ras-like_GEF"/>
</dbReference>
<dbReference type="InterPro" id="IPR036028">
    <property type="entry name" value="SH3-like_dom_sf"/>
</dbReference>
<dbReference type="InterPro" id="IPR036964">
    <property type="entry name" value="RASGEF_cat_dom_sf"/>
</dbReference>
<dbReference type="PANTHER" id="PTHR23113:SF368">
    <property type="entry name" value="CELL DIVISION CONTROL PROTEIN 25"/>
    <property type="match status" value="1"/>
</dbReference>
<dbReference type="PROSITE" id="PS50009">
    <property type="entry name" value="RASGEF_CAT"/>
    <property type="match status" value="1"/>
</dbReference>
<evidence type="ECO:0000313" key="10">
    <source>
        <dbReference type="EMBL" id="KAG2235910.1"/>
    </source>
</evidence>
<accession>A0A8H7VWL0</accession>
<dbReference type="CDD" id="cd00155">
    <property type="entry name" value="RasGEF"/>
    <property type="match status" value="1"/>
</dbReference>
<dbReference type="Gene3D" id="1.10.840.10">
    <property type="entry name" value="Ras guanine-nucleotide exchange factors catalytic domain"/>
    <property type="match status" value="1"/>
</dbReference>
<comment type="caution">
    <text evidence="10">The sequence shown here is derived from an EMBL/GenBank/DDBJ whole genome shotgun (WGS) entry which is preliminary data.</text>
</comment>
<feature type="compositionally biased region" description="Polar residues" evidence="6">
    <location>
        <begin position="573"/>
        <end position="586"/>
    </location>
</feature>
<evidence type="ECO:0000256" key="3">
    <source>
        <dbReference type="PROSITE-ProRule" id="PRU00168"/>
    </source>
</evidence>
<keyword evidence="11" id="KW-1185">Reference proteome</keyword>
<evidence type="ECO:0000256" key="6">
    <source>
        <dbReference type="SAM" id="MobiDB-lite"/>
    </source>
</evidence>